<keyword evidence="2" id="KW-0328">Glycosyltransferase</keyword>
<dbReference type="Pfam" id="PF00535">
    <property type="entry name" value="Glycos_transf_2"/>
    <property type="match status" value="1"/>
</dbReference>
<dbReference type="PANTHER" id="PTHR43685:SF5">
    <property type="entry name" value="GLYCOSYLTRANSFERASE EPSE-RELATED"/>
    <property type="match status" value="1"/>
</dbReference>
<comment type="similarity">
    <text evidence="1">Belongs to the glycosyltransferase 2 family.</text>
</comment>
<evidence type="ECO:0000256" key="1">
    <source>
        <dbReference type="ARBA" id="ARBA00006739"/>
    </source>
</evidence>
<dbReference type="PANTHER" id="PTHR43685">
    <property type="entry name" value="GLYCOSYLTRANSFERASE"/>
    <property type="match status" value="1"/>
</dbReference>
<keyword evidence="3 5" id="KW-0808">Transferase</keyword>
<proteinExistence type="inferred from homology"/>
<evidence type="ECO:0000313" key="6">
    <source>
        <dbReference type="Proteomes" id="UP000463337"/>
    </source>
</evidence>
<dbReference type="InterPro" id="IPR029044">
    <property type="entry name" value="Nucleotide-diphossugar_trans"/>
</dbReference>
<evidence type="ECO:0000259" key="4">
    <source>
        <dbReference type="Pfam" id="PF00535"/>
    </source>
</evidence>
<dbReference type="AlphaFoldDB" id="A0A6I2N2G1"/>
<dbReference type="Proteomes" id="UP000463337">
    <property type="component" value="Unassembled WGS sequence"/>
</dbReference>
<comment type="caution">
    <text evidence="5">The sequence shown here is derived from an EMBL/GenBank/DDBJ whole genome shotgun (WGS) entry which is preliminary data.</text>
</comment>
<dbReference type="EMBL" id="WKLT01000015">
    <property type="protein sequence ID" value="MRY59300.1"/>
    <property type="molecule type" value="Genomic_DNA"/>
</dbReference>
<gene>
    <name evidence="5" type="ORF">GKD59_15570</name>
</gene>
<dbReference type="GO" id="GO:0016757">
    <property type="term" value="F:glycosyltransferase activity"/>
    <property type="evidence" value="ECO:0007669"/>
    <property type="project" value="UniProtKB-KW"/>
</dbReference>
<feature type="domain" description="Glycosyltransferase 2-like" evidence="4">
    <location>
        <begin position="4"/>
        <end position="168"/>
    </location>
</feature>
<evidence type="ECO:0000256" key="3">
    <source>
        <dbReference type="ARBA" id="ARBA00022679"/>
    </source>
</evidence>
<evidence type="ECO:0000313" key="5">
    <source>
        <dbReference type="EMBL" id="MRY59300.1"/>
    </source>
</evidence>
<dbReference type="SUPFAM" id="SSF53448">
    <property type="entry name" value="Nucleotide-diphospho-sugar transferases"/>
    <property type="match status" value="1"/>
</dbReference>
<reference evidence="5 6" key="1">
    <citation type="journal article" date="2019" name="Nat. Med.">
        <title>A library of human gut bacterial isolates paired with longitudinal multiomics data enables mechanistic microbiome research.</title>
        <authorList>
            <person name="Poyet M."/>
            <person name="Groussin M."/>
            <person name="Gibbons S.M."/>
            <person name="Avila-Pacheco J."/>
            <person name="Jiang X."/>
            <person name="Kearney S.M."/>
            <person name="Perrotta A.R."/>
            <person name="Berdy B."/>
            <person name="Zhao S."/>
            <person name="Lieberman T.D."/>
            <person name="Swanson P.K."/>
            <person name="Smith M."/>
            <person name="Roesemann S."/>
            <person name="Alexander J.E."/>
            <person name="Rich S.A."/>
            <person name="Livny J."/>
            <person name="Vlamakis H."/>
            <person name="Clish C."/>
            <person name="Bullock K."/>
            <person name="Deik A."/>
            <person name="Scott J."/>
            <person name="Pierce K.A."/>
            <person name="Xavier R.J."/>
            <person name="Alm E.J."/>
        </authorList>
    </citation>
    <scope>NUCLEOTIDE SEQUENCE [LARGE SCALE GENOMIC DNA]</scope>
    <source>
        <strain evidence="5 6">BIOML-A41</strain>
    </source>
</reference>
<dbReference type="Gene3D" id="3.90.550.10">
    <property type="entry name" value="Spore Coat Polysaccharide Biosynthesis Protein SpsA, Chain A"/>
    <property type="match status" value="1"/>
</dbReference>
<name>A0A6I2N2G1_PARDI</name>
<dbReference type="InterPro" id="IPR001173">
    <property type="entry name" value="Glyco_trans_2-like"/>
</dbReference>
<evidence type="ECO:0000256" key="2">
    <source>
        <dbReference type="ARBA" id="ARBA00022676"/>
    </source>
</evidence>
<organism evidence="5 6">
    <name type="scientific">Parabacteroides distasonis</name>
    <dbReference type="NCBI Taxonomy" id="823"/>
    <lineage>
        <taxon>Bacteria</taxon>
        <taxon>Pseudomonadati</taxon>
        <taxon>Bacteroidota</taxon>
        <taxon>Bacteroidia</taxon>
        <taxon>Bacteroidales</taxon>
        <taxon>Tannerellaceae</taxon>
        <taxon>Parabacteroides</taxon>
    </lineage>
</organism>
<accession>A0A6I2N2G1</accession>
<dbReference type="InterPro" id="IPR050834">
    <property type="entry name" value="Glycosyltransf_2"/>
</dbReference>
<protein>
    <submittedName>
        <fullName evidence="5">Glycosyltransferase</fullName>
    </submittedName>
</protein>
<dbReference type="RefSeq" id="WP_129984490.1">
    <property type="nucleotide sequence ID" value="NZ_JADNEQ010000002.1"/>
</dbReference>
<sequence>MSISVLMSVYKSEKADYLARALRSVWTDQTLKPDEIVLVEDGPLGDELIRVIIDWKSLLRERLVLLRNDCNLGLTKSLNKGLSVVKSDFIARMDSDDISHPLRFERQVRYLKEHPEVSVLGGALQEFDAEHEDLGIRHYPLTNKDVKSSICKASPLAHPTVMMRRFIFDNGLRYDERYRTSQDLALWYDVLCKGYQIGNIKDVTIYFRREGDVFKRRNKRKNTFNEFKIYVNGISRLYGRFSWRYIYPIARLMFRLLPVSVVRNIYGSNIRKRILE</sequence>